<evidence type="ECO:0000256" key="6">
    <source>
        <dbReference type="SAM" id="SignalP"/>
    </source>
</evidence>
<sequence>MKGAIFSVLFVAVLVHGAAAAGNDDPSQAPRICAATNATNVLVAHENCNQFYKCLNGVPTTKSCPSDLLFDPSKNRCEWPSSVNCGNRIIPVRDESQGAAVVCALPGADNSFVAHEFCDRFYKCFEGRPVAFSCGFGTLWNAKEQYCDYARNVDCGNRNLSGINVPQFPVGNNHDDPSLAPQICAAANSANVLVAHENCNMFYVCLHGVPLPQICQAGLLFDPSRDRCEWPRNVNCRNRNV</sequence>
<dbReference type="Gene3D" id="2.170.140.10">
    <property type="entry name" value="Chitin binding domain"/>
    <property type="match status" value="3"/>
</dbReference>
<name>A0A8S1ADD9_ARCPL</name>
<feature type="domain" description="Chitin-binding type-2" evidence="7">
    <location>
        <begin position="30"/>
        <end position="87"/>
    </location>
</feature>
<dbReference type="Pfam" id="PF01607">
    <property type="entry name" value="CBM_14"/>
    <property type="match status" value="3"/>
</dbReference>
<keyword evidence="2 6" id="KW-0732">Signal</keyword>
<keyword evidence="3" id="KW-0677">Repeat</keyword>
<dbReference type="PANTHER" id="PTHR23301">
    <property type="entry name" value="CHITIN BINDING PERITROPHIN-A"/>
    <property type="match status" value="1"/>
</dbReference>
<dbReference type="EMBL" id="CADEBD010000857">
    <property type="protein sequence ID" value="CAB3260704.1"/>
    <property type="molecule type" value="Genomic_DNA"/>
</dbReference>
<keyword evidence="4" id="KW-1015">Disulfide bond</keyword>
<dbReference type="SMART" id="SM00494">
    <property type="entry name" value="ChtBD2"/>
    <property type="match status" value="3"/>
</dbReference>
<evidence type="ECO:0000256" key="1">
    <source>
        <dbReference type="ARBA" id="ARBA00022669"/>
    </source>
</evidence>
<dbReference type="InterPro" id="IPR002557">
    <property type="entry name" value="Chitin-bd_dom"/>
</dbReference>
<keyword evidence="5" id="KW-0325">Glycoprotein</keyword>
<proteinExistence type="predicted"/>
<feature type="chain" id="PRO_5036273048" description="Chitin-binding type-2 domain-containing protein" evidence="6">
    <location>
        <begin position="21"/>
        <end position="241"/>
    </location>
</feature>
<evidence type="ECO:0000313" key="11">
    <source>
        <dbReference type="Proteomes" id="UP000494256"/>
    </source>
</evidence>
<feature type="domain" description="Chitin-binding type-2" evidence="7">
    <location>
        <begin position="100"/>
        <end position="157"/>
    </location>
</feature>
<comment type="caution">
    <text evidence="8">The sequence shown here is derived from an EMBL/GenBank/DDBJ whole genome shotgun (WGS) entry which is preliminary data.</text>
</comment>
<accession>A0A8S1ADD9</accession>
<dbReference type="GO" id="GO:0008061">
    <property type="term" value="F:chitin binding"/>
    <property type="evidence" value="ECO:0007669"/>
    <property type="project" value="UniProtKB-KW"/>
</dbReference>
<gene>
    <name evidence="8" type="ORF">APLA_LOCUS10055</name>
    <name evidence="9" type="ORF">APLA_LOCUS17166</name>
</gene>
<dbReference type="InterPro" id="IPR051940">
    <property type="entry name" value="Chitin_bind-dev_reg"/>
</dbReference>
<evidence type="ECO:0000313" key="10">
    <source>
        <dbReference type="Proteomes" id="UP000494106"/>
    </source>
</evidence>
<dbReference type="Proteomes" id="UP000494106">
    <property type="component" value="Unassembled WGS sequence"/>
</dbReference>
<organism evidence="8 10">
    <name type="scientific">Arctia plantaginis</name>
    <name type="common">Wood tiger moth</name>
    <name type="synonym">Phalaena plantaginis</name>
    <dbReference type="NCBI Taxonomy" id="874455"/>
    <lineage>
        <taxon>Eukaryota</taxon>
        <taxon>Metazoa</taxon>
        <taxon>Ecdysozoa</taxon>
        <taxon>Arthropoda</taxon>
        <taxon>Hexapoda</taxon>
        <taxon>Insecta</taxon>
        <taxon>Pterygota</taxon>
        <taxon>Neoptera</taxon>
        <taxon>Endopterygota</taxon>
        <taxon>Lepidoptera</taxon>
        <taxon>Glossata</taxon>
        <taxon>Ditrysia</taxon>
        <taxon>Noctuoidea</taxon>
        <taxon>Erebidae</taxon>
        <taxon>Arctiinae</taxon>
        <taxon>Arctia</taxon>
    </lineage>
</organism>
<evidence type="ECO:0000313" key="9">
    <source>
        <dbReference type="EMBL" id="CAB3260704.1"/>
    </source>
</evidence>
<protein>
    <recommendedName>
        <fullName evidence="7">Chitin-binding type-2 domain-containing protein</fullName>
    </recommendedName>
</protein>
<evidence type="ECO:0000313" key="8">
    <source>
        <dbReference type="EMBL" id="CAB3244651.1"/>
    </source>
</evidence>
<evidence type="ECO:0000256" key="2">
    <source>
        <dbReference type="ARBA" id="ARBA00022729"/>
    </source>
</evidence>
<dbReference type="InterPro" id="IPR036508">
    <property type="entry name" value="Chitin-bd_dom_sf"/>
</dbReference>
<dbReference type="Proteomes" id="UP000494256">
    <property type="component" value="Unassembled WGS sequence"/>
</dbReference>
<evidence type="ECO:0000256" key="4">
    <source>
        <dbReference type="ARBA" id="ARBA00023157"/>
    </source>
</evidence>
<dbReference type="AlphaFoldDB" id="A0A8S1ADD9"/>
<evidence type="ECO:0000259" key="7">
    <source>
        <dbReference type="PROSITE" id="PS50940"/>
    </source>
</evidence>
<dbReference type="PANTHER" id="PTHR23301:SF0">
    <property type="entry name" value="CHITIN-BINDING TYPE-2 DOMAIN-CONTAINING PROTEIN-RELATED"/>
    <property type="match status" value="1"/>
</dbReference>
<evidence type="ECO:0000256" key="3">
    <source>
        <dbReference type="ARBA" id="ARBA00022737"/>
    </source>
</evidence>
<dbReference type="OrthoDB" id="9987187at2759"/>
<dbReference type="EMBL" id="CADEBC010000522">
    <property type="protein sequence ID" value="CAB3244651.1"/>
    <property type="molecule type" value="Genomic_DNA"/>
</dbReference>
<evidence type="ECO:0000256" key="5">
    <source>
        <dbReference type="ARBA" id="ARBA00023180"/>
    </source>
</evidence>
<keyword evidence="1" id="KW-0147">Chitin-binding</keyword>
<dbReference type="GO" id="GO:0005576">
    <property type="term" value="C:extracellular region"/>
    <property type="evidence" value="ECO:0007669"/>
    <property type="project" value="InterPro"/>
</dbReference>
<dbReference type="SUPFAM" id="SSF57625">
    <property type="entry name" value="Invertebrate chitin-binding proteins"/>
    <property type="match status" value="3"/>
</dbReference>
<keyword evidence="10" id="KW-1185">Reference proteome</keyword>
<feature type="signal peptide" evidence="6">
    <location>
        <begin position="1"/>
        <end position="20"/>
    </location>
</feature>
<feature type="domain" description="Chitin-binding type-2" evidence="7">
    <location>
        <begin position="181"/>
        <end position="238"/>
    </location>
</feature>
<reference evidence="10 11" key="1">
    <citation type="submission" date="2020-04" db="EMBL/GenBank/DDBJ databases">
        <authorList>
            <person name="Wallbank WR R."/>
            <person name="Pardo Diaz C."/>
            <person name="Kozak K."/>
            <person name="Martin S."/>
            <person name="Jiggins C."/>
            <person name="Moest M."/>
            <person name="Warren A I."/>
            <person name="Byers J.R.P. K."/>
            <person name="Montejo-Kovacevich G."/>
            <person name="Yen C E."/>
        </authorList>
    </citation>
    <scope>NUCLEOTIDE SEQUENCE [LARGE SCALE GENOMIC DNA]</scope>
</reference>
<dbReference type="PROSITE" id="PS50940">
    <property type="entry name" value="CHIT_BIND_II"/>
    <property type="match status" value="3"/>
</dbReference>